<dbReference type="GO" id="GO:0003700">
    <property type="term" value="F:DNA-binding transcription factor activity"/>
    <property type="evidence" value="ECO:0007669"/>
    <property type="project" value="InterPro"/>
</dbReference>
<dbReference type="AlphaFoldDB" id="A0A6M0H2Y8"/>
<dbReference type="Pfam" id="PF06445">
    <property type="entry name" value="GyrI-like"/>
    <property type="match status" value="1"/>
</dbReference>
<dbReference type="InterPro" id="IPR000551">
    <property type="entry name" value="MerR-type_HTH_dom"/>
</dbReference>
<dbReference type="Proteomes" id="UP000481872">
    <property type="component" value="Unassembled WGS sequence"/>
</dbReference>
<dbReference type="RefSeq" id="WP_199869564.1">
    <property type="nucleotide sequence ID" value="NZ_JAAGPU010000008.1"/>
</dbReference>
<dbReference type="GO" id="GO:0003677">
    <property type="term" value="F:DNA binding"/>
    <property type="evidence" value="ECO:0007669"/>
    <property type="project" value="UniProtKB-KW"/>
</dbReference>
<dbReference type="Gene3D" id="1.10.1660.10">
    <property type="match status" value="1"/>
</dbReference>
<evidence type="ECO:0000313" key="5">
    <source>
        <dbReference type="Proteomes" id="UP000481872"/>
    </source>
</evidence>
<dbReference type="InterPro" id="IPR011256">
    <property type="entry name" value="Reg_factor_effector_dom_sf"/>
</dbReference>
<keyword evidence="5" id="KW-1185">Reference proteome</keyword>
<accession>A0A6M0H2Y8</accession>
<evidence type="ECO:0000313" key="4">
    <source>
        <dbReference type="EMBL" id="NEU04473.1"/>
    </source>
</evidence>
<dbReference type="SMART" id="SM00422">
    <property type="entry name" value="HTH_MERR"/>
    <property type="match status" value="1"/>
</dbReference>
<dbReference type="InterPro" id="IPR029442">
    <property type="entry name" value="GyrI-like"/>
</dbReference>
<proteinExistence type="predicted"/>
<feature type="coiled-coil region" evidence="2">
    <location>
        <begin position="85"/>
        <end position="112"/>
    </location>
</feature>
<protein>
    <submittedName>
        <fullName evidence="4">MerR family transcriptional regulator</fullName>
    </submittedName>
</protein>
<dbReference type="SUPFAM" id="SSF46955">
    <property type="entry name" value="Putative DNA-binding domain"/>
    <property type="match status" value="1"/>
</dbReference>
<evidence type="ECO:0000256" key="1">
    <source>
        <dbReference type="ARBA" id="ARBA00023125"/>
    </source>
</evidence>
<comment type="caution">
    <text evidence="4">The sequence shown here is derived from an EMBL/GenBank/DDBJ whole genome shotgun (WGS) entry which is preliminary data.</text>
</comment>
<dbReference type="InterPro" id="IPR009061">
    <property type="entry name" value="DNA-bd_dom_put_sf"/>
</dbReference>
<dbReference type="PANTHER" id="PTHR30204:SF85">
    <property type="entry name" value="MULTIDRUG-EFFLUX TRANSPORTER 2 REGULATOR"/>
    <property type="match status" value="1"/>
</dbReference>
<sequence length="276" mass="32790">MGNNVKDKYFTVSEFAKLCGVQRKTLIFYDKIGIFSPEYRDENNYRLYSLSQYDTFTILLELRELDVSLDEIKKYLYNRTPQEYIRLLKDEKSKATLKIKKLEKMIYNLTNKIGVAQKGMKEFENNKVYIKKCEEEYLILSDLSSSSQNEIMMDVINFVKYCDENNIYDGYPIGAIVRKSDVENKKFNTLSKLFIKLDNKINNNKLFIKPSVKYVCINHKGDYESTYKSYEKILKFVKENNYKIIGDSYENTLLDFFALKNEKEYLTEIMIRVEKI</sequence>
<dbReference type="EMBL" id="JAAGPU010000008">
    <property type="protein sequence ID" value="NEU04473.1"/>
    <property type="molecule type" value="Genomic_DNA"/>
</dbReference>
<keyword evidence="2" id="KW-0175">Coiled coil</keyword>
<dbReference type="Pfam" id="PF13411">
    <property type="entry name" value="MerR_1"/>
    <property type="match status" value="1"/>
</dbReference>
<dbReference type="PANTHER" id="PTHR30204">
    <property type="entry name" value="REDOX-CYCLING DRUG-SENSING TRANSCRIPTIONAL ACTIVATOR SOXR"/>
    <property type="match status" value="1"/>
</dbReference>
<dbReference type="InterPro" id="IPR047057">
    <property type="entry name" value="MerR_fam"/>
</dbReference>
<gene>
    <name evidence="4" type="ORF">G3M99_06290</name>
</gene>
<keyword evidence="1" id="KW-0238">DNA-binding</keyword>
<organism evidence="4 5">
    <name type="scientific">Clostridium senegalense</name>
    <dbReference type="NCBI Taxonomy" id="1465809"/>
    <lineage>
        <taxon>Bacteria</taxon>
        <taxon>Bacillati</taxon>
        <taxon>Bacillota</taxon>
        <taxon>Clostridia</taxon>
        <taxon>Eubacteriales</taxon>
        <taxon>Clostridiaceae</taxon>
        <taxon>Clostridium</taxon>
    </lineage>
</organism>
<feature type="domain" description="HTH merR-type" evidence="3">
    <location>
        <begin position="9"/>
        <end position="78"/>
    </location>
</feature>
<name>A0A6M0H2Y8_9CLOT</name>
<evidence type="ECO:0000259" key="3">
    <source>
        <dbReference type="PROSITE" id="PS50937"/>
    </source>
</evidence>
<evidence type="ECO:0000256" key="2">
    <source>
        <dbReference type="SAM" id="Coils"/>
    </source>
</evidence>
<reference evidence="4 5" key="1">
    <citation type="submission" date="2020-02" db="EMBL/GenBank/DDBJ databases">
        <title>Genome assembly of a novel Clostridium senegalense strain.</title>
        <authorList>
            <person name="Gupta T.B."/>
            <person name="Jauregui R."/>
            <person name="Maclean P."/>
            <person name="Nawarathana A."/>
            <person name="Brightwell G."/>
        </authorList>
    </citation>
    <scope>NUCLEOTIDE SEQUENCE [LARGE SCALE GENOMIC DNA]</scope>
    <source>
        <strain evidence="4 5">AGRFS4</strain>
    </source>
</reference>
<dbReference type="PROSITE" id="PS50937">
    <property type="entry name" value="HTH_MERR_2"/>
    <property type="match status" value="1"/>
</dbReference>
<dbReference type="SUPFAM" id="SSF55136">
    <property type="entry name" value="Probable bacterial effector-binding domain"/>
    <property type="match status" value="1"/>
</dbReference>
<dbReference type="Gene3D" id="3.20.80.10">
    <property type="entry name" value="Regulatory factor, effector binding domain"/>
    <property type="match status" value="1"/>
</dbReference>